<evidence type="ECO:0000256" key="3">
    <source>
        <dbReference type="ARBA" id="ARBA00022691"/>
    </source>
</evidence>
<evidence type="ECO:0000256" key="2">
    <source>
        <dbReference type="ARBA" id="ARBA00022679"/>
    </source>
</evidence>
<sequence>MTIVATRNQPTGRTRWQSERTADESRDYVARFRELEEKNVDTDGEARFLDAVLARESTVLDAGCGTGRVGASLARRGHRVTAVDLDPILVAEARRHDNVEVHEADLSTMDLGDARFDAVIAAGNVMVFLGPGTESAVLQRFHAHLRPSGVLVCGFATDREYTTADYLRDASAAGFVDTQLFSTWNLDPWTADADWAVVVARVPG</sequence>
<dbReference type="Proteomes" id="UP000654257">
    <property type="component" value="Unassembled WGS sequence"/>
</dbReference>
<feature type="region of interest" description="Disordered" evidence="4">
    <location>
        <begin position="1"/>
        <end position="20"/>
    </location>
</feature>
<gene>
    <name evidence="6" type="ORF">GCM10007304_31390</name>
</gene>
<keyword evidence="2" id="KW-0808">Transferase</keyword>
<dbReference type="InterPro" id="IPR041698">
    <property type="entry name" value="Methyltransf_25"/>
</dbReference>
<dbReference type="AlphaFoldDB" id="A0A917FZD0"/>
<dbReference type="Pfam" id="PF13649">
    <property type="entry name" value="Methyltransf_25"/>
    <property type="match status" value="1"/>
</dbReference>
<evidence type="ECO:0000313" key="6">
    <source>
        <dbReference type="EMBL" id="GGG15080.1"/>
    </source>
</evidence>
<dbReference type="CDD" id="cd02440">
    <property type="entry name" value="AdoMet_MTases"/>
    <property type="match status" value="1"/>
</dbReference>
<name>A0A917FZD0_9NOCA</name>
<dbReference type="InterPro" id="IPR029063">
    <property type="entry name" value="SAM-dependent_MTases_sf"/>
</dbReference>
<dbReference type="Gene3D" id="3.40.50.150">
    <property type="entry name" value="Vaccinia Virus protein VP39"/>
    <property type="match status" value="1"/>
</dbReference>
<evidence type="ECO:0000256" key="1">
    <source>
        <dbReference type="ARBA" id="ARBA00022603"/>
    </source>
</evidence>
<dbReference type="GO" id="GO:0008168">
    <property type="term" value="F:methyltransferase activity"/>
    <property type="evidence" value="ECO:0007669"/>
    <property type="project" value="UniProtKB-KW"/>
</dbReference>
<reference evidence="6" key="2">
    <citation type="submission" date="2020-09" db="EMBL/GenBank/DDBJ databases">
        <authorList>
            <person name="Sun Q."/>
            <person name="Sedlacek I."/>
        </authorList>
    </citation>
    <scope>NUCLEOTIDE SEQUENCE</scope>
    <source>
        <strain evidence="6">CCM 7905</strain>
    </source>
</reference>
<feature type="domain" description="Methyltransferase" evidence="5">
    <location>
        <begin position="59"/>
        <end position="149"/>
    </location>
</feature>
<protein>
    <recommendedName>
        <fullName evidence="5">Methyltransferase domain-containing protein</fullName>
    </recommendedName>
</protein>
<reference evidence="6" key="1">
    <citation type="journal article" date="2014" name="Int. J. Syst. Evol. Microbiol.">
        <title>Complete genome sequence of Corynebacterium casei LMG S-19264T (=DSM 44701T), isolated from a smear-ripened cheese.</title>
        <authorList>
            <consortium name="US DOE Joint Genome Institute (JGI-PGF)"/>
            <person name="Walter F."/>
            <person name="Albersmeier A."/>
            <person name="Kalinowski J."/>
            <person name="Ruckert C."/>
        </authorList>
    </citation>
    <scope>NUCLEOTIDE SEQUENCE</scope>
    <source>
        <strain evidence="6">CCM 7905</strain>
    </source>
</reference>
<comment type="caution">
    <text evidence="6">The sequence shown here is derived from an EMBL/GenBank/DDBJ whole genome shotgun (WGS) entry which is preliminary data.</text>
</comment>
<dbReference type="EMBL" id="BMCU01000003">
    <property type="protein sequence ID" value="GGG15080.1"/>
    <property type="molecule type" value="Genomic_DNA"/>
</dbReference>
<organism evidence="6 7">
    <name type="scientific">Rhodococcoides trifolii</name>
    <dbReference type="NCBI Taxonomy" id="908250"/>
    <lineage>
        <taxon>Bacteria</taxon>
        <taxon>Bacillati</taxon>
        <taxon>Actinomycetota</taxon>
        <taxon>Actinomycetes</taxon>
        <taxon>Mycobacteriales</taxon>
        <taxon>Nocardiaceae</taxon>
        <taxon>Rhodococcoides</taxon>
    </lineage>
</organism>
<feature type="compositionally biased region" description="Polar residues" evidence="4">
    <location>
        <begin position="1"/>
        <end position="15"/>
    </location>
</feature>
<dbReference type="PANTHER" id="PTHR43464:SF19">
    <property type="entry name" value="UBIQUINONE BIOSYNTHESIS O-METHYLTRANSFERASE, MITOCHONDRIAL"/>
    <property type="match status" value="1"/>
</dbReference>
<accession>A0A917FZD0</accession>
<proteinExistence type="predicted"/>
<dbReference type="PANTHER" id="PTHR43464">
    <property type="entry name" value="METHYLTRANSFERASE"/>
    <property type="match status" value="1"/>
</dbReference>
<dbReference type="SUPFAM" id="SSF53335">
    <property type="entry name" value="S-adenosyl-L-methionine-dependent methyltransferases"/>
    <property type="match status" value="1"/>
</dbReference>
<keyword evidence="7" id="KW-1185">Reference proteome</keyword>
<evidence type="ECO:0000313" key="7">
    <source>
        <dbReference type="Proteomes" id="UP000654257"/>
    </source>
</evidence>
<dbReference type="GO" id="GO:0032259">
    <property type="term" value="P:methylation"/>
    <property type="evidence" value="ECO:0007669"/>
    <property type="project" value="UniProtKB-KW"/>
</dbReference>
<evidence type="ECO:0000259" key="5">
    <source>
        <dbReference type="Pfam" id="PF13649"/>
    </source>
</evidence>
<keyword evidence="1" id="KW-0489">Methyltransferase</keyword>
<evidence type="ECO:0000256" key="4">
    <source>
        <dbReference type="SAM" id="MobiDB-lite"/>
    </source>
</evidence>
<keyword evidence="3" id="KW-0949">S-adenosyl-L-methionine</keyword>